<name>A0A420DXV1_9FLAO</name>
<evidence type="ECO:0000313" key="1">
    <source>
        <dbReference type="EMBL" id="RKE99039.1"/>
    </source>
</evidence>
<dbReference type="OrthoDB" id="1375493at2"/>
<dbReference type="Proteomes" id="UP000284892">
    <property type="component" value="Unassembled WGS sequence"/>
</dbReference>
<protein>
    <submittedName>
        <fullName evidence="1">Uncharacterized protein</fullName>
    </submittedName>
</protein>
<gene>
    <name evidence="1" type="ORF">BXY80_1140</name>
</gene>
<evidence type="ECO:0000313" key="2">
    <source>
        <dbReference type="Proteomes" id="UP000284892"/>
    </source>
</evidence>
<proteinExistence type="predicted"/>
<keyword evidence="2" id="KW-1185">Reference proteome</keyword>
<accession>A0A420DXV1</accession>
<comment type="caution">
    <text evidence="1">The sequence shown here is derived from an EMBL/GenBank/DDBJ whole genome shotgun (WGS) entry which is preliminary data.</text>
</comment>
<dbReference type="AlphaFoldDB" id="A0A420DXV1"/>
<sequence length="658" mass="73264">MKHHLKTCILLFVTSILLTTCQKDSIQTEDTILEEQGDNDVFKIGRLEDFKALSQFVSKDIINYQNLNYQFRTATEDANGFIILNDEITQAINDNGSTFTLKIVKDNQEANSFSNLVVNFKEGHSTETFIINYYPTENYLTSLETNPQTVFKGQFNMESIDYDGSLDYLYARIGGCSVVTNTYCNWGGQEHDAGENCTAAFMYTRTQLVCSTKEEYESYSVVLPDNPFGGGGGGTSSSTTTPKFVTPCEIESNISVISGSSVNVTENGCTDTISSLTKQDLLVLRLQLNAVEDSDLINWINDRNNEDAVDEAIAFLEENQFSEAAKKEAKLTLSTLASDVSWVANTGNYNNISSLAYTHTRTIIVNGTLLGQFKLANGDWLSGGNYNLCTGCTEGEDRLYYFSQDANLWYEIPNPSNYTPLNLDFLWTGFWDAVEVGARYCTPLEDFVILIDGKDFDGVESSRAVAGGFILLEIVPGTGLIKLVKVVKYGDEIVDVANGIRKYVDDIYRSQKQLLQDVLDGTELLTNNTRRGNFGEIFIEVDLYEKGYEFINRVDGVVDLNDTSIHTNGIDHIIKNDADEYFLIETKYNTATLGSTVNYGQQMSEEWITHHLDELGEIGEEISDAGYISVLAHVAPDGTITYKILNAAGQWTGDFWTP</sequence>
<reference evidence="1 2" key="1">
    <citation type="submission" date="2018-09" db="EMBL/GenBank/DDBJ databases">
        <title>Genomic Encyclopedia of Archaeal and Bacterial Type Strains, Phase II (KMG-II): from individual species to whole genera.</title>
        <authorList>
            <person name="Goeker M."/>
        </authorList>
    </citation>
    <scope>NUCLEOTIDE SEQUENCE [LARGE SCALE GENOMIC DNA]</scope>
    <source>
        <strain evidence="1 2">DSM 26283</strain>
    </source>
</reference>
<dbReference type="RefSeq" id="WP_120200231.1">
    <property type="nucleotide sequence ID" value="NZ_RAQJ01000001.1"/>
</dbReference>
<organism evidence="1 2">
    <name type="scientific">Ichthyenterobacterium magnum</name>
    <dbReference type="NCBI Taxonomy" id="1230530"/>
    <lineage>
        <taxon>Bacteria</taxon>
        <taxon>Pseudomonadati</taxon>
        <taxon>Bacteroidota</taxon>
        <taxon>Flavobacteriia</taxon>
        <taxon>Flavobacteriales</taxon>
        <taxon>Flavobacteriaceae</taxon>
        <taxon>Ichthyenterobacterium</taxon>
    </lineage>
</organism>
<dbReference type="EMBL" id="RAQJ01000001">
    <property type="protein sequence ID" value="RKE99039.1"/>
    <property type="molecule type" value="Genomic_DNA"/>
</dbReference>